<dbReference type="NCBIfam" id="TIGR04057">
    <property type="entry name" value="SusC_RagA_signa"/>
    <property type="match status" value="1"/>
</dbReference>
<reference evidence="12 13" key="1">
    <citation type="submission" date="2019-05" db="EMBL/GenBank/DDBJ databases">
        <title>Flagellimonas sp. AsT0115, sp. nov., isolated from a marine red algae, Asparagopsis taxiformis.</title>
        <authorList>
            <person name="Kim J."/>
            <person name="Jeong S.E."/>
            <person name="Jeon C.O."/>
        </authorList>
    </citation>
    <scope>NUCLEOTIDE SEQUENCE [LARGE SCALE GENOMIC DNA]</scope>
    <source>
        <strain evidence="12 13">AsT0115</strain>
    </source>
</reference>
<evidence type="ECO:0000259" key="11">
    <source>
        <dbReference type="Pfam" id="PF07715"/>
    </source>
</evidence>
<dbReference type="Gene3D" id="2.40.170.20">
    <property type="entry name" value="TonB-dependent receptor, beta-barrel domain"/>
    <property type="match status" value="1"/>
</dbReference>
<dbReference type="InterPro" id="IPR036942">
    <property type="entry name" value="Beta-barrel_TonB_sf"/>
</dbReference>
<keyword evidence="12" id="KW-0675">Receptor</keyword>
<dbReference type="InterPro" id="IPR039426">
    <property type="entry name" value="TonB-dep_rcpt-like"/>
</dbReference>
<feature type="domain" description="TonB-dependent receptor-like beta-barrel" evidence="10">
    <location>
        <begin position="523"/>
        <end position="1045"/>
    </location>
</feature>
<dbReference type="InterPro" id="IPR023997">
    <property type="entry name" value="TonB-dep_OMP_SusC/RagA_CS"/>
</dbReference>
<evidence type="ECO:0000256" key="7">
    <source>
        <dbReference type="ARBA" id="ARBA00023237"/>
    </source>
</evidence>
<keyword evidence="13" id="KW-1185">Reference proteome</keyword>
<keyword evidence="7 8" id="KW-0998">Cell outer membrane</keyword>
<keyword evidence="6 8" id="KW-0472">Membrane</keyword>
<evidence type="ECO:0000313" key="12">
    <source>
        <dbReference type="EMBL" id="TMU57713.1"/>
    </source>
</evidence>
<dbReference type="EMBL" id="VCNI01000001">
    <property type="protein sequence ID" value="TMU57713.1"/>
    <property type="molecule type" value="Genomic_DNA"/>
</dbReference>
<keyword evidence="4 8" id="KW-0812">Transmembrane</keyword>
<dbReference type="Gene3D" id="2.60.40.1120">
    <property type="entry name" value="Carboxypeptidase-like, regulatory domain"/>
    <property type="match status" value="1"/>
</dbReference>
<dbReference type="InterPro" id="IPR023996">
    <property type="entry name" value="TonB-dep_OMP_SusC/RagA"/>
</dbReference>
<evidence type="ECO:0000256" key="3">
    <source>
        <dbReference type="ARBA" id="ARBA00022452"/>
    </source>
</evidence>
<evidence type="ECO:0000313" key="13">
    <source>
        <dbReference type="Proteomes" id="UP000751614"/>
    </source>
</evidence>
<comment type="subcellular location">
    <subcellularLocation>
        <location evidence="1 8">Cell outer membrane</location>
        <topology evidence="1 8">Multi-pass membrane protein</topology>
    </subcellularLocation>
</comment>
<gene>
    <name evidence="12" type="ORF">FGG15_07400</name>
</gene>
<evidence type="ECO:0000256" key="1">
    <source>
        <dbReference type="ARBA" id="ARBA00004571"/>
    </source>
</evidence>
<accession>A0ABY2WRX3</accession>
<dbReference type="NCBIfam" id="TIGR04056">
    <property type="entry name" value="OMP_RagA_SusC"/>
    <property type="match status" value="1"/>
</dbReference>
<dbReference type="Pfam" id="PF07715">
    <property type="entry name" value="Plug"/>
    <property type="match status" value="1"/>
</dbReference>
<organism evidence="12 13">
    <name type="scientific">Flagellimonas algicola</name>
    <dbReference type="NCBI Taxonomy" id="2583815"/>
    <lineage>
        <taxon>Bacteria</taxon>
        <taxon>Pseudomonadati</taxon>
        <taxon>Bacteroidota</taxon>
        <taxon>Flavobacteriia</taxon>
        <taxon>Flavobacteriales</taxon>
        <taxon>Flavobacteriaceae</taxon>
        <taxon>Flagellimonas</taxon>
    </lineage>
</organism>
<keyword evidence="3 8" id="KW-1134">Transmembrane beta strand</keyword>
<dbReference type="Pfam" id="PF13715">
    <property type="entry name" value="CarbopepD_reg_2"/>
    <property type="match status" value="1"/>
</dbReference>
<evidence type="ECO:0000256" key="8">
    <source>
        <dbReference type="PROSITE-ProRule" id="PRU01360"/>
    </source>
</evidence>
<dbReference type="SUPFAM" id="SSF56935">
    <property type="entry name" value="Porins"/>
    <property type="match status" value="1"/>
</dbReference>
<comment type="caution">
    <text evidence="12">The sequence shown here is derived from an EMBL/GenBank/DDBJ whole genome shotgun (WGS) entry which is preliminary data.</text>
</comment>
<dbReference type="InterPro" id="IPR037066">
    <property type="entry name" value="Plug_dom_sf"/>
</dbReference>
<dbReference type="InterPro" id="IPR008969">
    <property type="entry name" value="CarboxyPept-like_regulatory"/>
</dbReference>
<protein>
    <submittedName>
        <fullName evidence="12">TonB-dependent receptor</fullName>
    </submittedName>
</protein>
<evidence type="ECO:0000256" key="6">
    <source>
        <dbReference type="ARBA" id="ARBA00023136"/>
    </source>
</evidence>
<dbReference type="Pfam" id="PF00593">
    <property type="entry name" value="TonB_dep_Rec_b-barrel"/>
    <property type="match status" value="1"/>
</dbReference>
<dbReference type="InterPro" id="IPR000531">
    <property type="entry name" value="Beta-barrel_TonB"/>
</dbReference>
<evidence type="ECO:0000256" key="4">
    <source>
        <dbReference type="ARBA" id="ARBA00022692"/>
    </source>
</evidence>
<proteinExistence type="inferred from homology"/>
<sequence>MKLTTFLLIVALFQIHANESYAQKTRISLNVESISLEKALDRIESMTEFKFLYNVREVNYTKLVSVKANKRKVSTILERLLKDTDVIFEVYGKQIVLRKKDVEETIQPEEKVPVPVEEKTIQFAVSGQVVDETGQPLPGANILEKGTTNGVQSDFDGNFSIEVAEDAVLQISYIGYATKDIAVQGQSTLRIQLAPDATQLDDIVVVGYGVQRKSDITGAIASVKSENFNKGVVANPGQLLQGKMAGVNVTSVSGEPGAAQNIIIRGVGSLRSGTTPLFVVDGFIIDNSGIGVAAGANPLNFINPQDIESIDVLKDASAAAIYGARAANGVIVITTKKGEGGKSEINLSVSTAMSTIANPMDVFSANQFREQVVAVGGILDDQGANTDWQDELTRTGISKNINLSMSGGVADKSSYFVSAGVDDQEGTLNNSSLTRYSGRVNLTQKSLDGRFNVGFNLTASRTVNDRPDDRAIVRDMLELNPTIPVITNGEPTFLDERLNPILRNRIFTDRANSNRILANIAPSYEIIKGLTYKLNLGVDYSSTNRDVQQTPFVLLEGSENGFLTTSATINTNTLIENTLTYNYNNDKHNVTVLAAHSYQETKLEQKSFGLEGFADNGIEPRYQDQISTDIFPTTLNSVAFKAELQSFFVRLNYTYADKYLLTATMRADGSSRFGENNKYGYFPSVALGWNITREDFMEGNGVFNNLKLRASWGQTGNQDGIPSNVSLASFVDSRTENDTYPLDGDEVTLDDYPFGTVPVRTAFPDLKWEVSTQTNIGLDFGLFGNKVTGTLDYFNKVVTDVVLFANRTDPIQPTEKIWTNIPEMEIINNGIELSLDYRGSFTEDFTYNVGGNISYTNNKVENSPFEVLTTGGAVGAGQTGATINGYINGEPVGTFYMKDFIGIGADGLNQFRDINGDGVSLDNDRLAVGSALPDIIYAFYLNFNYKNFDLGFNFNGVSGNKIYNHTAMTIFSSSQLSRNLNTTAFAVEFPNEDLSNSNEVSTRYLEDGSFLRLNNATLGYNLAPEKLGLDELVKDIRFTLTGQNLFVITDYSGFDPELNSGNTLDGIQTFGIDRFTYPSPRTLLLGLNVSF</sequence>
<evidence type="ECO:0000256" key="9">
    <source>
        <dbReference type="RuleBase" id="RU003357"/>
    </source>
</evidence>
<dbReference type="PROSITE" id="PS52016">
    <property type="entry name" value="TONB_DEPENDENT_REC_3"/>
    <property type="match status" value="1"/>
</dbReference>
<keyword evidence="2 8" id="KW-0813">Transport</keyword>
<feature type="domain" description="TonB-dependent receptor plug" evidence="11">
    <location>
        <begin position="213"/>
        <end position="330"/>
    </location>
</feature>
<evidence type="ECO:0000259" key="10">
    <source>
        <dbReference type="Pfam" id="PF00593"/>
    </source>
</evidence>
<evidence type="ECO:0000256" key="5">
    <source>
        <dbReference type="ARBA" id="ARBA00023077"/>
    </source>
</evidence>
<keyword evidence="5 9" id="KW-0798">TonB box</keyword>
<dbReference type="Proteomes" id="UP000751614">
    <property type="component" value="Unassembled WGS sequence"/>
</dbReference>
<name>A0ABY2WRX3_9FLAO</name>
<dbReference type="InterPro" id="IPR012910">
    <property type="entry name" value="Plug_dom"/>
</dbReference>
<comment type="similarity">
    <text evidence="8 9">Belongs to the TonB-dependent receptor family.</text>
</comment>
<evidence type="ECO:0000256" key="2">
    <source>
        <dbReference type="ARBA" id="ARBA00022448"/>
    </source>
</evidence>
<dbReference type="SUPFAM" id="SSF49464">
    <property type="entry name" value="Carboxypeptidase regulatory domain-like"/>
    <property type="match status" value="1"/>
</dbReference>
<dbReference type="Gene3D" id="2.170.130.10">
    <property type="entry name" value="TonB-dependent receptor, plug domain"/>
    <property type="match status" value="1"/>
</dbReference>